<protein>
    <submittedName>
        <fullName evidence="3">Membrane protein, putative</fullName>
    </submittedName>
</protein>
<dbReference type="InterPro" id="IPR037185">
    <property type="entry name" value="EmrE-like"/>
</dbReference>
<organism evidence="3">
    <name type="scientific">uncultured Thiotrichaceae bacterium</name>
    <dbReference type="NCBI Taxonomy" id="298394"/>
    <lineage>
        <taxon>Bacteria</taxon>
        <taxon>Pseudomonadati</taxon>
        <taxon>Pseudomonadota</taxon>
        <taxon>Gammaproteobacteria</taxon>
        <taxon>Thiotrichales</taxon>
        <taxon>Thiotrichaceae</taxon>
        <taxon>environmental samples</taxon>
    </lineage>
</organism>
<keyword evidence="1" id="KW-0812">Transmembrane</keyword>
<name>A0A6S6TN84_9GAMM</name>
<dbReference type="Gene3D" id="1.10.3730.20">
    <property type="match status" value="1"/>
</dbReference>
<keyword evidence="1" id="KW-0472">Membrane</keyword>
<feature type="transmembrane region" description="Helical" evidence="1">
    <location>
        <begin position="262"/>
        <end position="279"/>
    </location>
</feature>
<feature type="transmembrane region" description="Helical" evidence="1">
    <location>
        <begin position="239"/>
        <end position="256"/>
    </location>
</feature>
<feature type="transmembrane region" description="Helical" evidence="1">
    <location>
        <begin position="122"/>
        <end position="140"/>
    </location>
</feature>
<accession>A0A6S6TN84</accession>
<keyword evidence="1" id="KW-1133">Transmembrane helix</keyword>
<sequence>MDNMRGSAFMVLAMAAFSLEDMFIKSAARTLPVGEILILFGLGGMLVFMLLTRRRNEVIFHPAILSRPILLRALSEVAGRMFFTLALAVAPLSSVSAILQATPLVVVMGAALLFGERVGWRRWSAILVGFLGVLLIIRPGTQAFEASSLLAVAGMLGFAGRDLATRAAPPVLSNMQLGVYGFFVLIPVGFGLLLYSGGGSGLTLESALQIAGATVFGVIAYYSLTVAMRTGEVSVVTPFRYTRLVFALILGAIIFAERPDTLTLVGSAIIVSSGIYTLLRNRRPDLKTPDDQ</sequence>
<dbReference type="Pfam" id="PF00892">
    <property type="entry name" value="EamA"/>
    <property type="match status" value="2"/>
</dbReference>
<dbReference type="EMBL" id="CACVAV010000343">
    <property type="protein sequence ID" value="CAA6822372.1"/>
    <property type="molecule type" value="Genomic_DNA"/>
</dbReference>
<dbReference type="InterPro" id="IPR000620">
    <property type="entry name" value="EamA_dom"/>
</dbReference>
<dbReference type="GO" id="GO:0016020">
    <property type="term" value="C:membrane"/>
    <property type="evidence" value="ECO:0007669"/>
    <property type="project" value="InterPro"/>
</dbReference>
<feature type="transmembrane region" description="Helical" evidence="1">
    <location>
        <begin position="207"/>
        <end position="227"/>
    </location>
</feature>
<dbReference type="PANTHER" id="PTHR22911:SF135">
    <property type="entry name" value="BLR4310 PROTEIN"/>
    <property type="match status" value="1"/>
</dbReference>
<gene>
    <name evidence="3" type="ORF">HELGO_WM55595</name>
</gene>
<evidence type="ECO:0000313" key="3">
    <source>
        <dbReference type="EMBL" id="CAA6822372.1"/>
    </source>
</evidence>
<feature type="domain" description="EamA" evidence="2">
    <location>
        <begin position="149"/>
        <end position="273"/>
    </location>
</feature>
<evidence type="ECO:0000259" key="2">
    <source>
        <dbReference type="Pfam" id="PF00892"/>
    </source>
</evidence>
<evidence type="ECO:0000256" key="1">
    <source>
        <dbReference type="SAM" id="Phobius"/>
    </source>
</evidence>
<feature type="domain" description="EamA" evidence="2">
    <location>
        <begin position="5"/>
        <end position="137"/>
    </location>
</feature>
<proteinExistence type="predicted"/>
<dbReference type="PANTHER" id="PTHR22911">
    <property type="entry name" value="ACYL-MALONYL CONDENSING ENZYME-RELATED"/>
    <property type="match status" value="1"/>
</dbReference>
<feature type="transmembrane region" description="Helical" evidence="1">
    <location>
        <begin position="177"/>
        <end position="195"/>
    </location>
</feature>
<feature type="transmembrane region" description="Helical" evidence="1">
    <location>
        <begin position="36"/>
        <end position="52"/>
    </location>
</feature>
<dbReference type="AlphaFoldDB" id="A0A6S6TN84"/>
<dbReference type="SUPFAM" id="SSF103481">
    <property type="entry name" value="Multidrug resistance efflux transporter EmrE"/>
    <property type="match status" value="2"/>
</dbReference>
<reference evidence="3" key="1">
    <citation type="submission" date="2020-01" db="EMBL/GenBank/DDBJ databases">
        <authorList>
            <person name="Meier V. D."/>
            <person name="Meier V D."/>
        </authorList>
    </citation>
    <scope>NUCLEOTIDE SEQUENCE</scope>
    <source>
        <strain evidence="3">HLG_WM_MAG_08</strain>
    </source>
</reference>